<dbReference type="SUPFAM" id="SSF50998">
    <property type="entry name" value="Quinoprotein alcohol dehydrogenase-like"/>
    <property type="match status" value="1"/>
</dbReference>
<feature type="domain" description="Pyrrolo-quinoline quinone repeat" evidence="2">
    <location>
        <begin position="70"/>
        <end position="177"/>
    </location>
</feature>
<evidence type="ECO:0000259" key="2">
    <source>
        <dbReference type="Pfam" id="PF13360"/>
    </source>
</evidence>
<dbReference type="SMART" id="SM00564">
    <property type="entry name" value="PQQ"/>
    <property type="match status" value="1"/>
</dbReference>
<feature type="signal peptide" evidence="1">
    <location>
        <begin position="1"/>
        <end position="31"/>
    </location>
</feature>
<sequence>MNIRRVVSMTARPVLMAGLFALALLPPSARAQERSVLTYHGDNSRSGQYVVPALSWEKARSVQLDRAFNARVAGSIYAQPLYWRPPDASTGMLFVATEDDVVQAFDATTGKELWRRVVGRPVRRSSLPCGNIDPLGITGTPAIDAAAQAIYFDAAVERGNGPRHEVFALSTRDGSVLPGWPIDVADLLHKAGRHFDPSVQNQRAALTLLDGTVYVAFSGHFGDCGNFHGWVVGISLHEPGKHVSFETRARGGGIWAPGGLSVSGRDIYFATGNTLGAQTWSDGEAVFHLGPDLRRSDDKKDYFAPSDWKALDAGDVDLGGSNPIPLDVPGADGTRALILALGKDGKAYLLDRTGLGGVGGQLAAATVSQSSIVTSPAAYRVGDDIFVAFQASGVRCPQPGRGHDLTVLKITPGSPPAMATAWCGALRGRGSPIVTTTDGHSNPIVWMLGAEGDNRLHAFRGDTGEPIFVSEPLSGLRRFQTLIATQDRLYVGADGRIYAFLFEGNPHAPAGP</sequence>
<evidence type="ECO:0000313" key="3">
    <source>
        <dbReference type="EMBL" id="MBP0114138.1"/>
    </source>
</evidence>
<feature type="chain" id="PRO_5046543616" evidence="1">
    <location>
        <begin position="32"/>
        <end position="512"/>
    </location>
</feature>
<dbReference type="InterPro" id="IPR015943">
    <property type="entry name" value="WD40/YVTN_repeat-like_dom_sf"/>
</dbReference>
<reference evidence="3 4" key="1">
    <citation type="submission" date="2021-03" db="EMBL/GenBank/DDBJ databases">
        <title>Genome Sequence of Bradyrhizobium vignae strain ISRA400.</title>
        <authorList>
            <person name="Tisa L.S."/>
            <person name="Svistoonoff S."/>
            <person name="Hocher V."/>
            <person name="Fall S."/>
            <person name="Zaiya A."/>
            <person name="Naing D."/>
            <person name="Niang N."/>
            <person name="Diouf A."/>
            <person name="Dasylva M.C."/>
            <person name="Toure O."/>
            <person name="Gueye M."/>
            <person name="Gully D."/>
            <person name="Tisseyre P."/>
            <person name="Simpson S."/>
            <person name="Morris K."/>
            <person name="Thomas W.K."/>
        </authorList>
    </citation>
    <scope>NUCLEOTIDE SEQUENCE [LARGE SCALE GENOMIC DNA]</scope>
    <source>
        <strain evidence="3 4">ISRA400</strain>
    </source>
</reference>
<evidence type="ECO:0000313" key="4">
    <source>
        <dbReference type="Proteomes" id="UP000669317"/>
    </source>
</evidence>
<dbReference type="Pfam" id="PF13360">
    <property type="entry name" value="PQQ_2"/>
    <property type="match status" value="1"/>
</dbReference>
<accession>A0ABS4A172</accession>
<dbReference type="InterPro" id="IPR018391">
    <property type="entry name" value="PQQ_b-propeller_rpt"/>
</dbReference>
<evidence type="ECO:0000256" key="1">
    <source>
        <dbReference type="SAM" id="SignalP"/>
    </source>
</evidence>
<keyword evidence="4" id="KW-1185">Reference proteome</keyword>
<dbReference type="Gene3D" id="2.130.10.10">
    <property type="entry name" value="YVTN repeat-like/Quinoprotein amine dehydrogenase"/>
    <property type="match status" value="1"/>
</dbReference>
<dbReference type="EMBL" id="JAGIKT010000058">
    <property type="protein sequence ID" value="MBP0114138.1"/>
    <property type="molecule type" value="Genomic_DNA"/>
</dbReference>
<organism evidence="3 4">
    <name type="scientific">Bradyrhizobium vignae</name>
    <dbReference type="NCBI Taxonomy" id="1549949"/>
    <lineage>
        <taxon>Bacteria</taxon>
        <taxon>Pseudomonadati</taxon>
        <taxon>Pseudomonadota</taxon>
        <taxon>Alphaproteobacteria</taxon>
        <taxon>Hyphomicrobiales</taxon>
        <taxon>Nitrobacteraceae</taxon>
        <taxon>Bradyrhizobium</taxon>
    </lineage>
</organism>
<dbReference type="RefSeq" id="WP_209295920.1">
    <property type="nucleotide sequence ID" value="NZ_JAGIKT010000058.1"/>
</dbReference>
<proteinExistence type="predicted"/>
<dbReference type="InterPro" id="IPR002372">
    <property type="entry name" value="PQQ_rpt_dom"/>
</dbReference>
<comment type="caution">
    <text evidence="3">The sequence shown here is derived from an EMBL/GenBank/DDBJ whole genome shotgun (WGS) entry which is preliminary data.</text>
</comment>
<dbReference type="InterPro" id="IPR011047">
    <property type="entry name" value="Quinoprotein_ADH-like_sf"/>
</dbReference>
<keyword evidence="1" id="KW-0732">Signal</keyword>
<gene>
    <name evidence="3" type="ORF">JWS04_24245</name>
</gene>
<protein>
    <submittedName>
        <fullName evidence="3">PQQ-binding-like beta-propeller repeat protein</fullName>
    </submittedName>
</protein>
<dbReference type="Proteomes" id="UP000669317">
    <property type="component" value="Unassembled WGS sequence"/>
</dbReference>
<name>A0ABS4A172_9BRAD</name>